<keyword evidence="2" id="KW-1185">Reference proteome</keyword>
<evidence type="ECO:0000313" key="1">
    <source>
        <dbReference type="EMBL" id="KAK9921788.1"/>
    </source>
</evidence>
<proteinExistence type="predicted"/>
<dbReference type="EMBL" id="JBEDUW010000006">
    <property type="protein sequence ID" value="KAK9921788.1"/>
    <property type="molecule type" value="Genomic_DNA"/>
</dbReference>
<evidence type="ECO:0000313" key="2">
    <source>
        <dbReference type="Proteomes" id="UP001457282"/>
    </source>
</evidence>
<gene>
    <name evidence="1" type="ORF">M0R45_030284</name>
</gene>
<organism evidence="1 2">
    <name type="scientific">Rubus argutus</name>
    <name type="common">Southern blackberry</name>
    <dbReference type="NCBI Taxonomy" id="59490"/>
    <lineage>
        <taxon>Eukaryota</taxon>
        <taxon>Viridiplantae</taxon>
        <taxon>Streptophyta</taxon>
        <taxon>Embryophyta</taxon>
        <taxon>Tracheophyta</taxon>
        <taxon>Spermatophyta</taxon>
        <taxon>Magnoliopsida</taxon>
        <taxon>eudicotyledons</taxon>
        <taxon>Gunneridae</taxon>
        <taxon>Pentapetalae</taxon>
        <taxon>rosids</taxon>
        <taxon>fabids</taxon>
        <taxon>Rosales</taxon>
        <taxon>Rosaceae</taxon>
        <taxon>Rosoideae</taxon>
        <taxon>Rosoideae incertae sedis</taxon>
        <taxon>Rubus</taxon>
    </lineage>
</organism>
<reference evidence="1 2" key="1">
    <citation type="journal article" date="2023" name="G3 (Bethesda)">
        <title>A chromosome-length genome assembly and annotation of blackberry (Rubus argutus, cv. 'Hillquist').</title>
        <authorList>
            <person name="Bruna T."/>
            <person name="Aryal R."/>
            <person name="Dudchenko O."/>
            <person name="Sargent D.J."/>
            <person name="Mead D."/>
            <person name="Buti M."/>
            <person name="Cavallini A."/>
            <person name="Hytonen T."/>
            <person name="Andres J."/>
            <person name="Pham M."/>
            <person name="Weisz D."/>
            <person name="Mascagni F."/>
            <person name="Usai G."/>
            <person name="Natali L."/>
            <person name="Bassil N."/>
            <person name="Fernandez G.E."/>
            <person name="Lomsadze A."/>
            <person name="Armour M."/>
            <person name="Olukolu B."/>
            <person name="Poorten T."/>
            <person name="Britton C."/>
            <person name="Davik J."/>
            <person name="Ashrafi H."/>
            <person name="Aiden E.L."/>
            <person name="Borodovsky M."/>
            <person name="Worthington M."/>
        </authorList>
    </citation>
    <scope>NUCLEOTIDE SEQUENCE [LARGE SCALE GENOMIC DNA]</scope>
    <source>
        <strain evidence="1">PI 553951</strain>
    </source>
</reference>
<name>A0AAW1WB19_RUBAR</name>
<accession>A0AAW1WB19</accession>
<comment type="caution">
    <text evidence="1">The sequence shown here is derived from an EMBL/GenBank/DDBJ whole genome shotgun (WGS) entry which is preliminary data.</text>
</comment>
<protein>
    <submittedName>
        <fullName evidence="1">Uncharacterized protein</fullName>
    </submittedName>
</protein>
<dbReference type="Proteomes" id="UP001457282">
    <property type="component" value="Unassembled WGS sequence"/>
</dbReference>
<dbReference type="AlphaFoldDB" id="A0AAW1WB19"/>
<sequence length="139" mass="15401">MLQHSLLIITTINLHHKPHRKPNSNYHQTHQFCIFHHETIVLHKTTKPSRACPGLKLLLHLLVVLPSIQAQLARFSRCHMLPSIPNSLRAPSRPINPEPVLVAAMNSTPLQVIAAPPSSLSPFNPSPAAVLDHAFSHSI</sequence>